<organism evidence="2 3">
    <name type="scientific">Amycolatopsis japonica</name>
    <dbReference type="NCBI Taxonomy" id="208439"/>
    <lineage>
        <taxon>Bacteria</taxon>
        <taxon>Bacillati</taxon>
        <taxon>Actinomycetota</taxon>
        <taxon>Actinomycetes</taxon>
        <taxon>Pseudonocardiales</taxon>
        <taxon>Pseudonocardiaceae</taxon>
        <taxon>Amycolatopsis</taxon>
        <taxon>Amycolatopsis japonica group</taxon>
    </lineage>
</organism>
<evidence type="ECO:0000256" key="1">
    <source>
        <dbReference type="SAM" id="MobiDB-lite"/>
    </source>
</evidence>
<proteinExistence type="predicted"/>
<dbReference type="STRING" id="208439.AJAP_40820"/>
<evidence type="ECO:0000313" key="2">
    <source>
        <dbReference type="EMBL" id="AIG80940.1"/>
    </source>
</evidence>
<dbReference type="Gene3D" id="1.10.287.850">
    <property type="entry name" value="HP0062-like domain"/>
    <property type="match status" value="1"/>
</dbReference>
<dbReference type="eggNOG" id="ENOG5032E1M">
    <property type="taxonomic scope" value="Bacteria"/>
</dbReference>
<keyword evidence="3" id="KW-1185">Reference proteome</keyword>
<gene>
    <name evidence="2" type="ORF">AJAP_40820</name>
</gene>
<dbReference type="HOGENOM" id="CLU_153240_0_0_11"/>
<reference evidence="2 3" key="1">
    <citation type="journal article" date="2014" name="J. Biotechnol.">
        <title>Complete genome sequence of the actinobacterium Amycolatopsis japonica MG417-CF17(T) (=DSM 44213T) producing (S,S)-N,N'-ethylenediaminedisuccinic acid.</title>
        <authorList>
            <person name="Stegmann E."/>
            <person name="Albersmeier A."/>
            <person name="Spohn M."/>
            <person name="Gert H."/>
            <person name="Weber T."/>
            <person name="Wohlleben W."/>
            <person name="Kalinowski J."/>
            <person name="Ruckert C."/>
        </authorList>
    </citation>
    <scope>NUCLEOTIDE SEQUENCE [LARGE SCALE GENOMIC DNA]</scope>
    <source>
        <strain evidence="3">MG417-CF17 (DSM 44213)</strain>
    </source>
</reference>
<dbReference type="RefSeq" id="WP_037334617.1">
    <property type="nucleotide sequence ID" value="NZ_CP008953.1"/>
</dbReference>
<accession>A0A075VDF8</accession>
<dbReference type="EMBL" id="CP008953">
    <property type="protein sequence ID" value="AIG80940.1"/>
    <property type="molecule type" value="Genomic_DNA"/>
</dbReference>
<dbReference type="Proteomes" id="UP000028492">
    <property type="component" value="Chromosome"/>
</dbReference>
<feature type="region of interest" description="Disordered" evidence="1">
    <location>
        <begin position="1"/>
        <end position="21"/>
    </location>
</feature>
<name>A0A075VDF8_9PSEU</name>
<protein>
    <submittedName>
        <fullName evidence="2">Uncharacterized protein</fullName>
    </submittedName>
</protein>
<dbReference type="KEGG" id="aja:AJAP_40820"/>
<evidence type="ECO:0000313" key="3">
    <source>
        <dbReference type="Proteomes" id="UP000028492"/>
    </source>
</evidence>
<sequence length="128" mass="13656">MAASGKVQDLTSAVPTPPSVADIRVDPSKLLEVAKIVEEQVDALQDKLMTRLDQLRIDTPANDTVSVHATDVWNSLVADGDQSYAAQVRAYVAGLRGLVSQLRTAAKEYKTSDADKAAALGDRGVHRA</sequence>
<dbReference type="AlphaFoldDB" id="A0A075VDF8"/>